<dbReference type="GO" id="GO:0050660">
    <property type="term" value="F:flavin adenine dinucleotide binding"/>
    <property type="evidence" value="ECO:0007669"/>
    <property type="project" value="InterPro"/>
</dbReference>
<feature type="domain" description="FAD linked oxidase N-terminal" evidence="1">
    <location>
        <begin position="5"/>
        <end position="78"/>
    </location>
</feature>
<dbReference type="Gene3D" id="3.30.465.10">
    <property type="match status" value="1"/>
</dbReference>
<dbReference type="Proteomes" id="UP001303473">
    <property type="component" value="Unassembled WGS sequence"/>
</dbReference>
<name>A0AAN6S7N6_9PEZI</name>
<accession>A0AAN6S7N6</accession>
<dbReference type="InterPro" id="IPR016169">
    <property type="entry name" value="FAD-bd_PCMH_sub2"/>
</dbReference>
<dbReference type="AlphaFoldDB" id="A0AAN6S7N6"/>
<protein>
    <recommendedName>
        <fullName evidence="1">FAD linked oxidase N-terminal domain-containing protein</fullName>
    </recommendedName>
</protein>
<reference evidence="3" key="1">
    <citation type="journal article" date="2023" name="Mol. Phylogenet. Evol.">
        <title>Genome-scale phylogeny and comparative genomics of the fungal order Sordariales.</title>
        <authorList>
            <person name="Hensen N."/>
            <person name="Bonometti L."/>
            <person name="Westerberg I."/>
            <person name="Brannstrom I.O."/>
            <person name="Guillou S."/>
            <person name="Cros-Aarteil S."/>
            <person name="Calhoun S."/>
            <person name="Haridas S."/>
            <person name="Kuo A."/>
            <person name="Mondo S."/>
            <person name="Pangilinan J."/>
            <person name="Riley R."/>
            <person name="LaButti K."/>
            <person name="Andreopoulos B."/>
            <person name="Lipzen A."/>
            <person name="Chen C."/>
            <person name="Yan M."/>
            <person name="Daum C."/>
            <person name="Ng V."/>
            <person name="Clum A."/>
            <person name="Steindorff A."/>
            <person name="Ohm R.A."/>
            <person name="Martin F."/>
            <person name="Silar P."/>
            <person name="Natvig D.O."/>
            <person name="Lalanne C."/>
            <person name="Gautier V."/>
            <person name="Ament-Velasquez S.L."/>
            <person name="Kruys A."/>
            <person name="Hutchinson M.I."/>
            <person name="Powell A.J."/>
            <person name="Barry K."/>
            <person name="Miller A.N."/>
            <person name="Grigoriev I.V."/>
            <person name="Debuchy R."/>
            <person name="Gladieux P."/>
            <person name="Hiltunen Thoren M."/>
            <person name="Johannesson H."/>
        </authorList>
    </citation>
    <scope>NUCLEOTIDE SEQUENCE [LARGE SCALE GENOMIC DNA]</scope>
    <source>
        <strain evidence="3">CBS 340.73</strain>
    </source>
</reference>
<evidence type="ECO:0000313" key="2">
    <source>
        <dbReference type="EMBL" id="KAK3943083.1"/>
    </source>
</evidence>
<sequence length="101" mass="10679">MARSGNVWSRAGVALFQLAEYLHEPGASVGYTLANWNISFGGSVAMGAHRSSLREPSMVAAGVLAVDIIDGNGNIRHIQRDESSDEWLADSCPSGITTCTV</sequence>
<comment type="caution">
    <text evidence="2">The sequence shown here is derived from an EMBL/GenBank/DDBJ whole genome shotgun (WGS) entry which is preliminary data.</text>
</comment>
<proteinExistence type="predicted"/>
<dbReference type="SUPFAM" id="SSF56176">
    <property type="entry name" value="FAD-binding/transporter-associated domain-like"/>
    <property type="match status" value="1"/>
</dbReference>
<organism evidence="2 3">
    <name type="scientific">Diplogelasinospora grovesii</name>
    <dbReference type="NCBI Taxonomy" id="303347"/>
    <lineage>
        <taxon>Eukaryota</taxon>
        <taxon>Fungi</taxon>
        <taxon>Dikarya</taxon>
        <taxon>Ascomycota</taxon>
        <taxon>Pezizomycotina</taxon>
        <taxon>Sordariomycetes</taxon>
        <taxon>Sordariomycetidae</taxon>
        <taxon>Sordariales</taxon>
        <taxon>Diplogelasinosporaceae</taxon>
        <taxon>Diplogelasinospora</taxon>
    </lineage>
</organism>
<dbReference type="EMBL" id="MU853768">
    <property type="protein sequence ID" value="KAK3943083.1"/>
    <property type="molecule type" value="Genomic_DNA"/>
</dbReference>
<evidence type="ECO:0000259" key="1">
    <source>
        <dbReference type="Pfam" id="PF01565"/>
    </source>
</evidence>
<keyword evidence="3" id="KW-1185">Reference proteome</keyword>
<dbReference type="Pfam" id="PF01565">
    <property type="entry name" value="FAD_binding_4"/>
    <property type="match status" value="1"/>
</dbReference>
<evidence type="ECO:0000313" key="3">
    <source>
        <dbReference type="Proteomes" id="UP001303473"/>
    </source>
</evidence>
<dbReference type="InterPro" id="IPR006094">
    <property type="entry name" value="Oxid_FAD_bind_N"/>
</dbReference>
<gene>
    <name evidence="2" type="ORF">QBC46DRAFT_338805</name>
</gene>
<dbReference type="InterPro" id="IPR036318">
    <property type="entry name" value="FAD-bd_PCMH-like_sf"/>
</dbReference>